<dbReference type="AlphaFoldDB" id="A0A382FW96"/>
<accession>A0A382FW96</accession>
<evidence type="ECO:0000313" key="1">
    <source>
        <dbReference type="EMBL" id="SVB66892.1"/>
    </source>
</evidence>
<gene>
    <name evidence="1" type="ORF">METZ01_LOCUS219746</name>
</gene>
<proteinExistence type="predicted"/>
<dbReference type="EMBL" id="UINC01052041">
    <property type="protein sequence ID" value="SVB66892.1"/>
    <property type="molecule type" value="Genomic_DNA"/>
</dbReference>
<protein>
    <submittedName>
        <fullName evidence="1">Uncharacterized protein</fullName>
    </submittedName>
</protein>
<reference evidence="1" key="1">
    <citation type="submission" date="2018-05" db="EMBL/GenBank/DDBJ databases">
        <authorList>
            <person name="Lanie J.A."/>
            <person name="Ng W.-L."/>
            <person name="Kazmierczak K.M."/>
            <person name="Andrzejewski T.M."/>
            <person name="Davidsen T.M."/>
            <person name="Wayne K.J."/>
            <person name="Tettelin H."/>
            <person name="Glass J.I."/>
            <person name="Rusch D."/>
            <person name="Podicherti R."/>
            <person name="Tsui H.-C.T."/>
            <person name="Winkler M.E."/>
        </authorList>
    </citation>
    <scope>NUCLEOTIDE SEQUENCE</scope>
</reference>
<feature type="non-terminal residue" evidence="1">
    <location>
        <position position="59"/>
    </location>
</feature>
<organism evidence="1">
    <name type="scientific">marine metagenome</name>
    <dbReference type="NCBI Taxonomy" id="408172"/>
    <lineage>
        <taxon>unclassified sequences</taxon>
        <taxon>metagenomes</taxon>
        <taxon>ecological metagenomes</taxon>
    </lineage>
</organism>
<name>A0A382FW96_9ZZZZ</name>
<sequence length="59" mass="6635">MDGVIIGDINYPKEGESDPMLSLLLGNIRISMNISLIKVQLMKSSFMNVPCPRQKLRKT</sequence>